<dbReference type="Pfam" id="PF01979">
    <property type="entry name" value="Amidohydro_1"/>
    <property type="match status" value="1"/>
</dbReference>
<dbReference type="AlphaFoldDB" id="A0A6A5X8X9"/>
<evidence type="ECO:0000256" key="10">
    <source>
        <dbReference type="ARBA" id="ARBA00069860"/>
    </source>
</evidence>
<comment type="function">
    <text evidence="9">Catalyzes the hydrolytic deamination of guanine, producing xanthine and ammonia.</text>
</comment>
<evidence type="ECO:0000256" key="9">
    <source>
        <dbReference type="ARBA" id="ARBA00056079"/>
    </source>
</evidence>
<dbReference type="Proteomes" id="UP000799778">
    <property type="component" value="Unassembled WGS sequence"/>
</dbReference>
<dbReference type="GeneID" id="54291989"/>
<name>A0A6A5X8X9_9PLEO</name>
<dbReference type="GO" id="GO:0008270">
    <property type="term" value="F:zinc ion binding"/>
    <property type="evidence" value="ECO:0007669"/>
    <property type="project" value="TreeGrafter"/>
</dbReference>
<dbReference type="PANTHER" id="PTHR11271">
    <property type="entry name" value="GUANINE DEAMINASE"/>
    <property type="match status" value="1"/>
</dbReference>
<dbReference type="InterPro" id="IPR051607">
    <property type="entry name" value="Metallo-dep_hydrolases"/>
</dbReference>
<dbReference type="GO" id="GO:0046098">
    <property type="term" value="P:guanine metabolic process"/>
    <property type="evidence" value="ECO:0007669"/>
    <property type="project" value="TreeGrafter"/>
</dbReference>
<keyword evidence="7" id="KW-0862">Zinc</keyword>
<reference evidence="13" key="1">
    <citation type="journal article" date="2020" name="Stud. Mycol.">
        <title>101 Dothideomycetes genomes: a test case for predicting lifestyles and emergence of pathogens.</title>
        <authorList>
            <person name="Haridas S."/>
            <person name="Albert R."/>
            <person name="Binder M."/>
            <person name="Bloem J."/>
            <person name="Labutti K."/>
            <person name="Salamov A."/>
            <person name="Andreopoulos B."/>
            <person name="Baker S."/>
            <person name="Barry K."/>
            <person name="Bills G."/>
            <person name="Bluhm B."/>
            <person name="Cannon C."/>
            <person name="Castanera R."/>
            <person name="Culley D."/>
            <person name="Daum C."/>
            <person name="Ezra D."/>
            <person name="Gonzalez J."/>
            <person name="Henrissat B."/>
            <person name="Kuo A."/>
            <person name="Liang C."/>
            <person name="Lipzen A."/>
            <person name="Lutzoni F."/>
            <person name="Magnuson J."/>
            <person name="Mondo S."/>
            <person name="Nolan M."/>
            <person name="Ohm R."/>
            <person name="Pangilinan J."/>
            <person name="Park H.-J."/>
            <person name="Ramirez L."/>
            <person name="Alfaro M."/>
            <person name="Sun H."/>
            <person name="Tritt A."/>
            <person name="Yoshinaga Y."/>
            <person name="Zwiers L.-H."/>
            <person name="Turgeon B."/>
            <person name="Goodwin S."/>
            <person name="Spatafora J."/>
            <person name="Crous P."/>
            <person name="Grigoriev I."/>
        </authorList>
    </citation>
    <scope>NUCLEOTIDE SEQUENCE</scope>
    <source>
        <strain evidence="13">CBS 175.79</strain>
    </source>
</reference>
<dbReference type="RefSeq" id="XP_033377751.1">
    <property type="nucleotide sequence ID" value="XM_033534592.1"/>
</dbReference>
<accession>A0A6A5X8X9</accession>
<evidence type="ECO:0000256" key="8">
    <source>
        <dbReference type="ARBA" id="ARBA00051148"/>
    </source>
</evidence>
<comment type="catalytic activity">
    <reaction evidence="8">
        <text>guanine + H2O + H(+) = xanthine + NH4(+)</text>
        <dbReference type="Rhea" id="RHEA:14665"/>
        <dbReference type="ChEBI" id="CHEBI:15377"/>
        <dbReference type="ChEBI" id="CHEBI:15378"/>
        <dbReference type="ChEBI" id="CHEBI:16235"/>
        <dbReference type="ChEBI" id="CHEBI:17712"/>
        <dbReference type="ChEBI" id="CHEBI:28938"/>
        <dbReference type="EC" id="3.5.4.3"/>
    </reaction>
</comment>
<evidence type="ECO:0000256" key="7">
    <source>
        <dbReference type="ARBA" id="ARBA00022833"/>
    </source>
</evidence>
<gene>
    <name evidence="13" type="ORF">BU24DRAFT_74822</name>
</gene>
<dbReference type="GO" id="GO:0005829">
    <property type="term" value="C:cytosol"/>
    <property type="evidence" value="ECO:0007669"/>
    <property type="project" value="TreeGrafter"/>
</dbReference>
<comment type="pathway">
    <text evidence="2">Purine metabolism; guanine degradation; xanthine from guanine: step 1/1.</text>
</comment>
<dbReference type="PANTHER" id="PTHR11271:SF49">
    <property type="entry name" value="GUANINE DEAMINASE"/>
    <property type="match status" value="1"/>
</dbReference>
<dbReference type="InterPro" id="IPR011059">
    <property type="entry name" value="Metal-dep_hydrolase_composite"/>
</dbReference>
<evidence type="ECO:0000256" key="11">
    <source>
        <dbReference type="ARBA" id="ARBA00083147"/>
    </source>
</evidence>
<dbReference type="EC" id="3.5.4.3" evidence="4"/>
<sequence length="457" mass="49397">MTIGPEITAYYGTVIHSTSPAGLRILDNTLLIISHVTGNIDHLIPGLQPDRLSSTLASLHHSNITINRLSAAQFIIPGFIDTHNHAPQWLTRGLGQGMHILDWLREVTFPAEARYADEEHARLSHKLLVKGMLRQGVTTASYYSSLHGPATRILADTCLSMGQRALVGKCNMNRGSPGNYIDASTEQSMKVTHECIDHIRTIDPEASFVRPVLTPRFAISCTPDLLTQLGALAAKEPTIPIQTHFNEAQQEIDATLSLFPSHKDEVSLYSSFGLLNDRSILAHCTIMKSEETQRLAELGCGIAHCPTANMTVGGGFMAAPVRDFLNRGMKVGLGTDSGGGYSSSMLNAMRHALIASFAREANHGDSSMKGLSIDEAFWMATLGGAKVVGLGDSIGNFAVGKQFDAVLVDMDSGLGGVNAPFQGFDSPRTLFEKFILTGDDRNMLKVFVNGRLVHSQS</sequence>
<evidence type="ECO:0000256" key="3">
    <source>
        <dbReference type="ARBA" id="ARBA00006745"/>
    </source>
</evidence>
<proteinExistence type="inferred from homology"/>
<feature type="domain" description="Amidohydrolase-related" evidence="12">
    <location>
        <begin position="74"/>
        <end position="453"/>
    </location>
</feature>
<evidence type="ECO:0000256" key="4">
    <source>
        <dbReference type="ARBA" id="ARBA00012781"/>
    </source>
</evidence>
<dbReference type="OrthoDB" id="194468at2759"/>
<protein>
    <recommendedName>
        <fullName evidence="10">Probable guanine deaminase</fullName>
        <ecNumber evidence="4">3.5.4.3</ecNumber>
    </recommendedName>
    <alternativeName>
        <fullName evidence="11">Guanine aminohydrolase</fullName>
    </alternativeName>
</protein>
<dbReference type="GO" id="GO:0008892">
    <property type="term" value="F:guanine deaminase activity"/>
    <property type="evidence" value="ECO:0007669"/>
    <property type="project" value="UniProtKB-EC"/>
</dbReference>
<dbReference type="Gene3D" id="3.20.20.140">
    <property type="entry name" value="Metal-dependent hydrolases"/>
    <property type="match status" value="1"/>
</dbReference>
<evidence type="ECO:0000256" key="2">
    <source>
        <dbReference type="ARBA" id="ARBA00004984"/>
    </source>
</evidence>
<evidence type="ECO:0000313" key="13">
    <source>
        <dbReference type="EMBL" id="KAF2009412.1"/>
    </source>
</evidence>
<evidence type="ECO:0000256" key="5">
    <source>
        <dbReference type="ARBA" id="ARBA00022723"/>
    </source>
</evidence>
<evidence type="ECO:0000256" key="6">
    <source>
        <dbReference type="ARBA" id="ARBA00022801"/>
    </source>
</evidence>
<keyword evidence="6" id="KW-0378">Hydrolase</keyword>
<dbReference type="FunFam" id="3.20.20.140:FF:000022">
    <property type="entry name" value="Guanine deaminase"/>
    <property type="match status" value="1"/>
</dbReference>
<dbReference type="InterPro" id="IPR032466">
    <property type="entry name" value="Metal_Hydrolase"/>
</dbReference>
<dbReference type="SUPFAM" id="SSF51556">
    <property type="entry name" value="Metallo-dependent hydrolases"/>
    <property type="match status" value="1"/>
</dbReference>
<evidence type="ECO:0000259" key="12">
    <source>
        <dbReference type="Pfam" id="PF01979"/>
    </source>
</evidence>
<keyword evidence="14" id="KW-1185">Reference proteome</keyword>
<evidence type="ECO:0000313" key="14">
    <source>
        <dbReference type="Proteomes" id="UP000799778"/>
    </source>
</evidence>
<organism evidence="13 14">
    <name type="scientific">Aaosphaeria arxii CBS 175.79</name>
    <dbReference type="NCBI Taxonomy" id="1450172"/>
    <lineage>
        <taxon>Eukaryota</taxon>
        <taxon>Fungi</taxon>
        <taxon>Dikarya</taxon>
        <taxon>Ascomycota</taxon>
        <taxon>Pezizomycotina</taxon>
        <taxon>Dothideomycetes</taxon>
        <taxon>Pleosporomycetidae</taxon>
        <taxon>Pleosporales</taxon>
        <taxon>Pleosporales incertae sedis</taxon>
        <taxon>Aaosphaeria</taxon>
    </lineage>
</organism>
<evidence type="ECO:0000256" key="1">
    <source>
        <dbReference type="ARBA" id="ARBA00001947"/>
    </source>
</evidence>
<dbReference type="InterPro" id="IPR006680">
    <property type="entry name" value="Amidohydro-rel"/>
</dbReference>
<dbReference type="Gene3D" id="2.30.40.10">
    <property type="entry name" value="Urease, subunit C, domain 1"/>
    <property type="match status" value="1"/>
</dbReference>
<dbReference type="EMBL" id="ML978078">
    <property type="protein sequence ID" value="KAF2009412.1"/>
    <property type="molecule type" value="Genomic_DNA"/>
</dbReference>
<comment type="cofactor">
    <cofactor evidence="1">
        <name>Zn(2+)</name>
        <dbReference type="ChEBI" id="CHEBI:29105"/>
    </cofactor>
</comment>
<comment type="similarity">
    <text evidence="3">Belongs to the metallo-dependent hydrolases superfamily. ATZ/TRZ family.</text>
</comment>
<keyword evidence="5" id="KW-0479">Metal-binding</keyword>